<keyword evidence="1" id="KW-0413">Isomerase</keyword>
<protein>
    <submittedName>
        <fullName evidence="1">dTDP-4-dehydrorhamnose 3,5-epimerase</fullName>
        <ecNumber evidence="1">5.1.3.13</ecNumber>
    </submittedName>
</protein>
<sequence>MERSEHPCPDMGIIGVCFQPLKVIDTPGGPVLHMLRPDSPLRPGAGTADGELHLGEVYFSEVLPGAVKAWKRHRRQTQYYAVPHGLLHLVLYDARPDSPTRNVLLELLLGRPDHYGLLRIPTGVWYGFTAAGDGPALICNCADLPHDPEEGEHLPADTKDIPYSWD</sequence>
<dbReference type="Gene3D" id="2.60.120.10">
    <property type="entry name" value="Jelly Rolls"/>
    <property type="match status" value="1"/>
</dbReference>
<dbReference type="AlphaFoldDB" id="A0A1K1LHH5"/>
<name>A0A1K1LHH5_9BACT</name>
<reference evidence="2" key="1">
    <citation type="submission" date="2016-10" db="EMBL/GenBank/DDBJ databases">
        <authorList>
            <person name="Wegmann U."/>
        </authorList>
    </citation>
    <scope>NUCLEOTIDE SEQUENCE [LARGE SCALE GENOMIC DNA]</scope>
</reference>
<dbReference type="Proteomes" id="UP000186323">
    <property type="component" value="Chromosome I"/>
</dbReference>
<evidence type="ECO:0000313" key="2">
    <source>
        <dbReference type="Proteomes" id="UP000186323"/>
    </source>
</evidence>
<evidence type="ECO:0000313" key="1">
    <source>
        <dbReference type="EMBL" id="SFV74147.1"/>
    </source>
</evidence>
<dbReference type="KEGG" id="dpg:DESPIGER_2325"/>
<dbReference type="EC" id="5.1.3.13" evidence="1"/>
<dbReference type="RefSeq" id="WP_407934727.1">
    <property type="nucleotide sequence ID" value="NZ_CBCTAE010000051.1"/>
</dbReference>
<dbReference type="EMBL" id="LT630450">
    <property type="protein sequence ID" value="SFV74147.1"/>
    <property type="molecule type" value="Genomic_DNA"/>
</dbReference>
<organism evidence="1 2">
    <name type="scientific">Desulfovibrio piger</name>
    <dbReference type="NCBI Taxonomy" id="901"/>
    <lineage>
        <taxon>Bacteria</taxon>
        <taxon>Pseudomonadati</taxon>
        <taxon>Thermodesulfobacteriota</taxon>
        <taxon>Desulfovibrionia</taxon>
        <taxon>Desulfovibrionales</taxon>
        <taxon>Desulfovibrionaceae</taxon>
        <taxon>Desulfovibrio</taxon>
    </lineage>
</organism>
<keyword evidence="2" id="KW-1185">Reference proteome</keyword>
<dbReference type="InterPro" id="IPR014710">
    <property type="entry name" value="RmlC-like_jellyroll"/>
</dbReference>
<dbReference type="SUPFAM" id="SSF51182">
    <property type="entry name" value="RmlC-like cupins"/>
    <property type="match status" value="1"/>
</dbReference>
<accession>A0A1K1LHH5</accession>
<dbReference type="InterPro" id="IPR011051">
    <property type="entry name" value="RmlC_Cupin_sf"/>
</dbReference>
<proteinExistence type="predicted"/>
<gene>
    <name evidence="1" type="ORF">DESPIGER_2325</name>
</gene>
<dbReference type="GO" id="GO:0008830">
    <property type="term" value="F:dTDP-4-dehydrorhamnose 3,5-epimerase activity"/>
    <property type="evidence" value="ECO:0007669"/>
    <property type="project" value="UniProtKB-EC"/>
</dbReference>